<evidence type="ECO:0000256" key="6">
    <source>
        <dbReference type="ARBA" id="ARBA00023277"/>
    </source>
</evidence>
<dbReference type="EMBL" id="FWEV01000331">
    <property type="protein sequence ID" value="SLM33015.1"/>
    <property type="molecule type" value="Genomic_DNA"/>
</dbReference>
<evidence type="ECO:0000259" key="7">
    <source>
        <dbReference type="Pfam" id="PF07005"/>
    </source>
</evidence>
<protein>
    <recommendedName>
        <fullName evidence="11">Hydroxyacid dehydrogenase</fullName>
    </recommendedName>
</protein>
<dbReference type="GO" id="GO:0016301">
    <property type="term" value="F:kinase activity"/>
    <property type="evidence" value="ECO:0007669"/>
    <property type="project" value="UniProtKB-KW"/>
</dbReference>
<sequence>MVFSMNENIIEKTKLFTSLPPEWPEELLPEIKNKVEKAAASCKVVIMDDDPTGTQTTRDLPVLTHWDQNSLEKELTGSCPAFFILTNSRSLIPDEACKLAMEIGVALKNAEKKTAIRTTVISRSDSTLRGHFPIEVDAMAQAMGKKDLPYLIIPFFLEGGRYTINDVHYVQEKESLVPASLTPFAKDKAFGFSHSNLKKWVEEKSNGSIGAKEVISVGIDDIRVGGPAKVRDILESVPEKSACIVNAVSYRDMEVVTSALLLLESEKSGKEFLYRTAASFVRTRTGLDNLYPLLDKNKLASSVPHGGLFIIGSYVEKTSSQLSHLLQNTNIKYVEVDVANLLNQQSRNIEIERAASKAYAFLKAGKDCAVFTSRDLVTGEDAEESLGIGRIVSDSLIDIVRSIKVQPRYLVAKGGITSSDVATMALGVKRAMVLGQALPGVPVWKLGDESRYPGMAYIIFPGNVGDETALTTIQKKLSMDKQDE</sequence>
<dbReference type="Pfam" id="PF07005">
    <property type="entry name" value="SBD_N"/>
    <property type="match status" value="1"/>
</dbReference>
<evidence type="ECO:0000256" key="1">
    <source>
        <dbReference type="ARBA" id="ARBA00005715"/>
    </source>
</evidence>
<dbReference type="SUPFAM" id="SSF142764">
    <property type="entry name" value="YgbK-like"/>
    <property type="match status" value="1"/>
</dbReference>
<evidence type="ECO:0000256" key="4">
    <source>
        <dbReference type="ARBA" id="ARBA00022777"/>
    </source>
</evidence>
<dbReference type="Pfam" id="PF17042">
    <property type="entry name" value="NBD_C"/>
    <property type="match status" value="1"/>
</dbReference>
<proteinExistence type="inferred from homology"/>
<evidence type="ECO:0000313" key="10">
    <source>
        <dbReference type="Proteomes" id="UP000191931"/>
    </source>
</evidence>
<dbReference type="Gene3D" id="3.40.50.10840">
    <property type="entry name" value="Putative sugar-binding, N-terminal domain"/>
    <property type="match status" value="1"/>
</dbReference>
<evidence type="ECO:0008006" key="11">
    <source>
        <dbReference type="Google" id="ProtNLM"/>
    </source>
</evidence>
<dbReference type="AlphaFoldDB" id="A0A1W1HKR7"/>
<dbReference type="InterPro" id="IPR031475">
    <property type="entry name" value="NBD_C"/>
</dbReference>
<keyword evidence="6" id="KW-0119">Carbohydrate metabolism</keyword>
<feature type="domain" description="Four-carbon acid sugar kinase N-terminal" evidence="7">
    <location>
        <begin position="45"/>
        <end position="282"/>
    </location>
</feature>
<reference evidence="9 10" key="1">
    <citation type="submission" date="2017-03" db="EMBL/GenBank/DDBJ databases">
        <authorList>
            <person name="Afonso C.L."/>
            <person name="Miller P.J."/>
            <person name="Scott M.A."/>
            <person name="Spackman E."/>
            <person name="Goraichik I."/>
            <person name="Dimitrov K.M."/>
            <person name="Suarez D.L."/>
            <person name="Swayne D.E."/>
        </authorList>
    </citation>
    <scope>NUCLEOTIDE SEQUENCE [LARGE SCALE GENOMIC DNA]</scope>
    <source>
        <strain evidence="9">PRJEB14757</strain>
    </source>
</reference>
<dbReference type="InterPro" id="IPR042213">
    <property type="entry name" value="NBD_C_sf"/>
</dbReference>
<dbReference type="Gene3D" id="3.40.980.20">
    <property type="entry name" value="Four-carbon acid sugar kinase, nucleotide binding domain"/>
    <property type="match status" value="1"/>
</dbReference>
<evidence type="ECO:0000259" key="8">
    <source>
        <dbReference type="Pfam" id="PF17042"/>
    </source>
</evidence>
<accession>A0A1W1HKR7</accession>
<keyword evidence="4" id="KW-0418">Kinase</keyword>
<evidence type="ECO:0000256" key="2">
    <source>
        <dbReference type="ARBA" id="ARBA00022679"/>
    </source>
</evidence>
<dbReference type="GO" id="GO:0005524">
    <property type="term" value="F:ATP binding"/>
    <property type="evidence" value="ECO:0007669"/>
    <property type="project" value="UniProtKB-KW"/>
</dbReference>
<keyword evidence="3" id="KW-0547">Nucleotide-binding</keyword>
<dbReference type="InterPro" id="IPR037051">
    <property type="entry name" value="4-carb_acid_sugar_kinase_N_sf"/>
</dbReference>
<keyword evidence="5" id="KW-0067">ATP-binding</keyword>
<dbReference type="InterPro" id="IPR010737">
    <property type="entry name" value="4-carb_acid_sugar_kinase_N"/>
</dbReference>
<evidence type="ECO:0000256" key="5">
    <source>
        <dbReference type="ARBA" id="ARBA00022840"/>
    </source>
</evidence>
<feature type="domain" description="Four-carbon acid sugar kinase nucleotide binding" evidence="8">
    <location>
        <begin position="308"/>
        <end position="470"/>
    </location>
</feature>
<evidence type="ECO:0000313" key="9">
    <source>
        <dbReference type="EMBL" id="SLM33015.1"/>
    </source>
</evidence>
<organism evidence="9 10">
    <name type="scientific">Desulfamplus magnetovallimortis</name>
    <dbReference type="NCBI Taxonomy" id="1246637"/>
    <lineage>
        <taxon>Bacteria</taxon>
        <taxon>Pseudomonadati</taxon>
        <taxon>Thermodesulfobacteriota</taxon>
        <taxon>Desulfobacteria</taxon>
        <taxon>Desulfobacterales</taxon>
        <taxon>Desulfobacteraceae</taxon>
        <taxon>Desulfamplus</taxon>
    </lineage>
</organism>
<dbReference type="OrthoDB" id="191465at2"/>
<dbReference type="STRING" id="1246637.MTBBW1_850003"/>
<keyword evidence="2" id="KW-0808">Transferase</keyword>
<evidence type="ECO:0000256" key="3">
    <source>
        <dbReference type="ARBA" id="ARBA00022741"/>
    </source>
</evidence>
<keyword evidence="10" id="KW-1185">Reference proteome</keyword>
<dbReference type="Proteomes" id="UP000191931">
    <property type="component" value="Unassembled WGS sequence"/>
</dbReference>
<comment type="similarity">
    <text evidence="1">Belongs to the four-carbon acid sugar kinase family.</text>
</comment>
<name>A0A1W1HKR7_9BACT</name>
<gene>
    <name evidence="9" type="ORF">MTBBW1_850003</name>
</gene>